<protein>
    <submittedName>
        <fullName evidence="2">Uncharacterized protein</fullName>
    </submittedName>
</protein>
<organism evidence="2 3">
    <name type="scientific">Periconia macrospinosa</name>
    <dbReference type="NCBI Taxonomy" id="97972"/>
    <lineage>
        <taxon>Eukaryota</taxon>
        <taxon>Fungi</taxon>
        <taxon>Dikarya</taxon>
        <taxon>Ascomycota</taxon>
        <taxon>Pezizomycotina</taxon>
        <taxon>Dothideomycetes</taxon>
        <taxon>Pleosporomycetidae</taxon>
        <taxon>Pleosporales</taxon>
        <taxon>Massarineae</taxon>
        <taxon>Periconiaceae</taxon>
        <taxon>Periconia</taxon>
    </lineage>
</organism>
<evidence type="ECO:0000313" key="3">
    <source>
        <dbReference type="Proteomes" id="UP000244855"/>
    </source>
</evidence>
<sequence length="369" mass="41373">MVSEDDYCSMKLKVPEIKRLLEGEHYIRCVTYGEHLLLRYHEQIHPIHLIYIHFYLAMAHDAMAREPTQARRYFELNRAEKHYLLAIASLNSQISDAVPPPYYPRPPPSPTLSEDDYGNTSRRTSNASQQSFASSATSLSEEDHETALTKPFHQHTTSLTPPSQKLPDAPIVSQTALSDQEWVFLADLSCFRGVVRDHLRQVVELKQAMLPPVVPPSPTPTHSRSHSSISFIPNTAVTHSRTQSQPYAHTRSHSSVTFIPSTTAAQSPVQSHTHTHSRSNSIISCFPTTTVAPPRTPSRPLTHSRSHSSISFLPTTTTTAHSRTFSTPVLPTNNGMGRFAGRRAIPSRPRFDPTSIQKLCSESLFELRR</sequence>
<name>A0A2V1ECJ4_9PLEO</name>
<feature type="compositionally biased region" description="Low complexity" evidence="1">
    <location>
        <begin position="124"/>
        <end position="139"/>
    </location>
</feature>
<dbReference type="Proteomes" id="UP000244855">
    <property type="component" value="Unassembled WGS sequence"/>
</dbReference>
<evidence type="ECO:0000313" key="2">
    <source>
        <dbReference type="EMBL" id="PVI08251.1"/>
    </source>
</evidence>
<proteinExistence type="predicted"/>
<feature type="compositionally biased region" description="Polar residues" evidence="1">
    <location>
        <begin position="299"/>
        <end position="335"/>
    </location>
</feature>
<feature type="region of interest" description="Disordered" evidence="1">
    <location>
        <begin position="97"/>
        <end position="147"/>
    </location>
</feature>
<evidence type="ECO:0000256" key="1">
    <source>
        <dbReference type="SAM" id="MobiDB-lite"/>
    </source>
</evidence>
<feature type="region of interest" description="Disordered" evidence="1">
    <location>
        <begin position="285"/>
        <end position="338"/>
    </location>
</feature>
<feature type="compositionally biased region" description="Pro residues" evidence="1">
    <location>
        <begin position="98"/>
        <end position="110"/>
    </location>
</feature>
<dbReference type="OrthoDB" id="3641178at2759"/>
<gene>
    <name evidence="2" type="ORF">DM02DRAFT_666206</name>
</gene>
<reference evidence="2 3" key="1">
    <citation type="journal article" date="2018" name="Sci. Rep.">
        <title>Comparative genomics provides insights into the lifestyle and reveals functional heterogeneity of dark septate endophytic fungi.</title>
        <authorList>
            <person name="Knapp D.G."/>
            <person name="Nemeth J.B."/>
            <person name="Barry K."/>
            <person name="Hainaut M."/>
            <person name="Henrissat B."/>
            <person name="Johnson J."/>
            <person name="Kuo A."/>
            <person name="Lim J.H.P."/>
            <person name="Lipzen A."/>
            <person name="Nolan M."/>
            <person name="Ohm R.A."/>
            <person name="Tamas L."/>
            <person name="Grigoriev I.V."/>
            <person name="Spatafora J.W."/>
            <person name="Nagy L.G."/>
            <person name="Kovacs G.M."/>
        </authorList>
    </citation>
    <scope>NUCLEOTIDE SEQUENCE [LARGE SCALE GENOMIC DNA]</scope>
    <source>
        <strain evidence="2 3">DSE2036</strain>
    </source>
</reference>
<dbReference type="AlphaFoldDB" id="A0A2V1ECJ4"/>
<accession>A0A2V1ECJ4</accession>
<dbReference type="EMBL" id="KZ805301">
    <property type="protein sequence ID" value="PVI08251.1"/>
    <property type="molecule type" value="Genomic_DNA"/>
</dbReference>
<keyword evidence="3" id="KW-1185">Reference proteome</keyword>